<dbReference type="Proteomes" id="UP000006906">
    <property type="component" value="Chromosome 9"/>
</dbReference>
<evidence type="ECO:0000313" key="2">
    <source>
        <dbReference type="EMBL" id="PNW78875.1"/>
    </source>
</evidence>
<feature type="region of interest" description="Disordered" evidence="1">
    <location>
        <begin position="1"/>
        <end position="144"/>
    </location>
</feature>
<dbReference type="Gramene" id="PNW78875">
    <property type="protein sequence ID" value="PNW78875"/>
    <property type="gene ID" value="CHLRE_09g392914v5"/>
</dbReference>
<protein>
    <submittedName>
        <fullName evidence="2">Uncharacterized protein</fullName>
    </submittedName>
</protein>
<evidence type="ECO:0000256" key="1">
    <source>
        <dbReference type="SAM" id="MobiDB-lite"/>
    </source>
</evidence>
<dbReference type="InParanoid" id="A0A2K3DEB2"/>
<dbReference type="PaxDb" id="3055-EDP02331"/>
<name>A0A2K3DEB2_CHLRE</name>
<dbReference type="KEGG" id="cre:CHLRE_09g392914v5"/>
<feature type="compositionally biased region" description="Pro residues" evidence="1">
    <location>
        <begin position="70"/>
        <end position="81"/>
    </location>
</feature>
<dbReference type="AlphaFoldDB" id="A0A2K3DEB2"/>
<evidence type="ECO:0000313" key="3">
    <source>
        <dbReference type="Proteomes" id="UP000006906"/>
    </source>
</evidence>
<feature type="compositionally biased region" description="Low complexity" evidence="1">
    <location>
        <begin position="120"/>
        <end position="132"/>
    </location>
</feature>
<gene>
    <name evidence="2" type="ORF">CHLRE_09g392914v5</name>
</gene>
<sequence length="144" mass="14563">MRGDAMTAEGSRASKRAQLRNVLRGLHQAAPDSQLLPDNEPTPAPPSLPEDKGATPSPSGDSEMATGAPTYPPWAPLPPNSPGDIRRDPDLSGSNGAPSFPPSDAAGLEGQGSHKPPPQQQGQSPQAAAESAHAGQIDHGGGTG</sequence>
<proteinExistence type="predicted"/>
<organism evidence="2 3">
    <name type="scientific">Chlamydomonas reinhardtii</name>
    <name type="common">Chlamydomonas smithii</name>
    <dbReference type="NCBI Taxonomy" id="3055"/>
    <lineage>
        <taxon>Eukaryota</taxon>
        <taxon>Viridiplantae</taxon>
        <taxon>Chlorophyta</taxon>
        <taxon>core chlorophytes</taxon>
        <taxon>Chlorophyceae</taxon>
        <taxon>CS clade</taxon>
        <taxon>Chlamydomonadales</taxon>
        <taxon>Chlamydomonadaceae</taxon>
        <taxon>Chlamydomonas</taxon>
    </lineage>
</organism>
<reference evidence="2 3" key="1">
    <citation type="journal article" date="2007" name="Science">
        <title>The Chlamydomonas genome reveals the evolution of key animal and plant functions.</title>
        <authorList>
            <person name="Merchant S.S."/>
            <person name="Prochnik S.E."/>
            <person name="Vallon O."/>
            <person name="Harris E.H."/>
            <person name="Karpowicz S.J."/>
            <person name="Witman G.B."/>
            <person name="Terry A."/>
            <person name="Salamov A."/>
            <person name="Fritz-Laylin L.K."/>
            <person name="Marechal-Drouard L."/>
            <person name="Marshall W.F."/>
            <person name="Qu L.H."/>
            <person name="Nelson D.R."/>
            <person name="Sanderfoot A.A."/>
            <person name="Spalding M.H."/>
            <person name="Kapitonov V.V."/>
            <person name="Ren Q."/>
            <person name="Ferris P."/>
            <person name="Lindquist E."/>
            <person name="Shapiro H."/>
            <person name="Lucas S.M."/>
            <person name="Grimwood J."/>
            <person name="Schmutz J."/>
            <person name="Cardol P."/>
            <person name="Cerutti H."/>
            <person name="Chanfreau G."/>
            <person name="Chen C.L."/>
            <person name="Cognat V."/>
            <person name="Croft M.T."/>
            <person name="Dent R."/>
            <person name="Dutcher S."/>
            <person name="Fernandez E."/>
            <person name="Fukuzawa H."/>
            <person name="Gonzalez-Ballester D."/>
            <person name="Gonzalez-Halphen D."/>
            <person name="Hallmann A."/>
            <person name="Hanikenne M."/>
            <person name="Hippler M."/>
            <person name="Inwood W."/>
            <person name="Jabbari K."/>
            <person name="Kalanon M."/>
            <person name="Kuras R."/>
            <person name="Lefebvre P.A."/>
            <person name="Lemaire S.D."/>
            <person name="Lobanov A.V."/>
            <person name="Lohr M."/>
            <person name="Manuell A."/>
            <person name="Meier I."/>
            <person name="Mets L."/>
            <person name="Mittag M."/>
            <person name="Mittelmeier T."/>
            <person name="Moroney J.V."/>
            <person name="Moseley J."/>
            <person name="Napoli C."/>
            <person name="Nedelcu A.M."/>
            <person name="Niyogi K."/>
            <person name="Novoselov S.V."/>
            <person name="Paulsen I.T."/>
            <person name="Pazour G."/>
            <person name="Purton S."/>
            <person name="Ral J.P."/>
            <person name="Riano-Pachon D.M."/>
            <person name="Riekhof W."/>
            <person name="Rymarquis L."/>
            <person name="Schroda M."/>
            <person name="Stern D."/>
            <person name="Umen J."/>
            <person name="Willows R."/>
            <person name="Wilson N."/>
            <person name="Zimmer S.L."/>
            <person name="Allmer J."/>
            <person name="Balk J."/>
            <person name="Bisova K."/>
            <person name="Chen C.J."/>
            <person name="Elias M."/>
            <person name="Gendler K."/>
            <person name="Hauser C."/>
            <person name="Lamb M.R."/>
            <person name="Ledford H."/>
            <person name="Long J.C."/>
            <person name="Minagawa J."/>
            <person name="Page M.D."/>
            <person name="Pan J."/>
            <person name="Pootakham W."/>
            <person name="Roje S."/>
            <person name="Rose A."/>
            <person name="Stahlberg E."/>
            <person name="Terauchi A.M."/>
            <person name="Yang P."/>
            <person name="Ball S."/>
            <person name="Bowler C."/>
            <person name="Dieckmann C.L."/>
            <person name="Gladyshev V.N."/>
            <person name="Green P."/>
            <person name="Jorgensen R."/>
            <person name="Mayfield S."/>
            <person name="Mueller-Roeber B."/>
            <person name="Rajamani S."/>
            <person name="Sayre R.T."/>
            <person name="Brokstein P."/>
            <person name="Dubchak I."/>
            <person name="Goodstein D."/>
            <person name="Hornick L."/>
            <person name="Huang Y.W."/>
            <person name="Jhaveri J."/>
            <person name="Luo Y."/>
            <person name="Martinez D."/>
            <person name="Ngau W.C."/>
            <person name="Otillar B."/>
            <person name="Poliakov A."/>
            <person name="Porter A."/>
            <person name="Szajkowski L."/>
            <person name="Werner G."/>
            <person name="Zhou K."/>
            <person name="Grigoriev I.V."/>
            <person name="Rokhsar D.S."/>
            <person name="Grossman A.R."/>
        </authorList>
    </citation>
    <scope>NUCLEOTIDE SEQUENCE [LARGE SCALE GENOMIC DNA]</scope>
    <source>
        <strain evidence="3">CC-503</strain>
    </source>
</reference>
<dbReference type="RefSeq" id="XP_042921197.1">
    <property type="nucleotide sequence ID" value="XM_043065658.1"/>
</dbReference>
<dbReference type="GeneID" id="5720261"/>
<accession>A0A2K3DEB2</accession>
<keyword evidence="3" id="KW-1185">Reference proteome</keyword>
<dbReference type="EMBL" id="CM008970">
    <property type="protein sequence ID" value="PNW78875.1"/>
    <property type="molecule type" value="Genomic_DNA"/>
</dbReference>